<protein>
    <submittedName>
        <fullName evidence="1">ATP-dependent RNA helicase DRS1</fullName>
    </submittedName>
</protein>
<keyword evidence="1" id="KW-0547">Nucleotide-binding</keyword>
<name>A0A0A9CUN4_ARUDO</name>
<keyword evidence="1" id="KW-0347">Helicase</keyword>
<evidence type="ECO:0000313" key="1">
    <source>
        <dbReference type="EMBL" id="JAD75207.1"/>
    </source>
</evidence>
<organism evidence="1">
    <name type="scientific">Arundo donax</name>
    <name type="common">Giant reed</name>
    <name type="synonym">Donax arundinaceus</name>
    <dbReference type="NCBI Taxonomy" id="35708"/>
    <lineage>
        <taxon>Eukaryota</taxon>
        <taxon>Viridiplantae</taxon>
        <taxon>Streptophyta</taxon>
        <taxon>Embryophyta</taxon>
        <taxon>Tracheophyta</taxon>
        <taxon>Spermatophyta</taxon>
        <taxon>Magnoliopsida</taxon>
        <taxon>Liliopsida</taxon>
        <taxon>Poales</taxon>
        <taxon>Poaceae</taxon>
        <taxon>PACMAD clade</taxon>
        <taxon>Arundinoideae</taxon>
        <taxon>Arundineae</taxon>
        <taxon>Arundo</taxon>
    </lineage>
</organism>
<sequence length="70" mass="8175">MKIGFDITWASKIYYSPNTNNINPTSSNISCNQKVHFLLFEKFQSLKPLGLCKVAMKFSSFHARETKYYF</sequence>
<accession>A0A0A9CUN4</accession>
<dbReference type="EMBL" id="GBRH01222688">
    <property type="protein sequence ID" value="JAD75207.1"/>
    <property type="molecule type" value="Transcribed_RNA"/>
</dbReference>
<dbReference type="GO" id="GO:0004386">
    <property type="term" value="F:helicase activity"/>
    <property type="evidence" value="ECO:0007669"/>
    <property type="project" value="UniProtKB-KW"/>
</dbReference>
<reference evidence="1" key="2">
    <citation type="journal article" date="2015" name="Data Brief">
        <title>Shoot transcriptome of the giant reed, Arundo donax.</title>
        <authorList>
            <person name="Barrero R.A."/>
            <person name="Guerrero F.D."/>
            <person name="Moolhuijzen P."/>
            <person name="Goolsby J.A."/>
            <person name="Tidwell J."/>
            <person name="Bellgard S.E."/>
            <person name="Bellgard M.I."/>
        </authorList>
    </citation>
    <scope>NUCLEOTIDE SEQUENCE</scope>
    <source>
        <tissue evidence="1">Shoot tissue taken approximately 20 cm above the soil surface</tissue>
    </source>
</reference>
<proteinExistence type="predicted"/>
<keyword evidence="1" id="KW-0378">Hydrolase</keyword>
<dbReference type="AlphaFoldDB" id="A0A0A9CUN4"/>
<keyword evidence="1" id="KW-0067">ATP-binding</keyword>
<reference evidence="1" key="1">
    <citation type="submission" date="2014-09" db="EMBL/GenBank/DDBJ databases">
        <authorList>
            <person name="Magalhaes I.L.F."/>
            <person name="Oliveira U."/>
            <person name="Santos F.R."/>
            <person name="Vidigal T.H.D.A."/>
            <person name="Brescovit A.D."/>
            <person name="Santos A.J."/>
        </authorList>
    </citation>
    <scope>NUCLEOTIDE SEQUENCE</scope>
    <source>
        <tissue evidence="1">Shoot tissue taken approximately 20 cm above the soil surface</tissue>
    </source>
</reference>